<organism evidence="1 2">
    <name type="scientific">Hyphomicrobium sulfonivorans</name>
    <dbReference type="NCBI Taxonomy" id="121290"/>
    <lineage>
        <taxon>Bacteria</taxon>
        <taxon>Pseudomonadati</taxon>
        <taxon>Pseudomonadota</taxon>
        <taxon>Alphaproteobacteria</taxon>
        <taxon>Hyphomicrobiales</taxon>
        <taxon>Hyphomicrobiaceae</taxon>
        <taxon>Hyphomicrobium</taxon>
    </lineage>
</organism>
<accession>A0A109BAU1</accession>
<dbReference type="Proteomes" id="UP000059074">
    <property type="component" value="Unassembled WGS sequence"/>
</dbReference>
<evidence type="ECO:0000313" key="1">
    <source>
        <dbReference type="EMBL" id="KWT65195.1"/>
    </source>
</evidence>
<comment type="caution">
    <text evidence="1">The sequence shown here is derived from an EMBL/GenBank/DDBJ whole genome shotgun (WGS) entry which is preliminary data.</text>
</comment>
<dbReference type="AlphaFoldDB" id="A0A109BAU1"/>
<dbReference type="EMBL" id="LMTR01000082">
    <property type="protein sequence ID" value="KWT65195.1"/>
    <property type="molecule type" value="Genomic_DNA"/>
</dbReference>
<protein>
    <submittedName>
        <fullName evidence="1">Uncharacterized protein</fullName>
    </submittedName>
</protein>
<name>A0A109BAU1_HYPSL</name>
<gene>
    <name evidence="1" type="ORF">APY04_2944</name>
</gene>
<keyword evidence="2" id="KW-1185">Reference proteome</keyword>
<evidence type="ECO:0000313" key="2">
    <source>
        <dbReference type="Proteomes" id="UP000059074"/>
    </source>
</evidence>
<sequence>MFSWLYAESICPLCCPVGASSPGFRKFTARDGFSQPPARINKLLVGKHETG</sequence>
<reference evidence="1 2" key="1">
    <citation type="submission" date="2015-10" db="EMBL/GenBank/DDBJ databases">
        <title>Transcriptomic analysis of a linuron degrading triple-species bacterial consortium.</title>
        <authorList>
            <person name="Albers P."/>
        </authorList>
    </citation>
    <scope>NUCLEOTIDE SEQUENCE [LARGE SCALE GENOMIC DNA]</scope>
    <source>
        <strain evidence="1 2">WDL6</strain>
    </source>
</reference>
<dbReference type="STRING" id="121290.APY04_2944"/>
<dbReference type="PATRIC" id="fig|121290.4.peg.545"/>
<proteinExistence type="predicted"/>